<evidence type="ECO:0000256" key="5">
    <source>
        <dbReference type="ARBA" id="ARBA00023268"/>
    </source>
</evidence>
<accession>A0A6A6WJ17</accession>
<evidence type="ECO:0000256" key="6">
    <source>
        <dbReference type="ARBA" id="ARBA00029454"/>
    </source>
</evidence>
<dbReference type="Gene3D" id="1.10.1200.10">
    <property type="entry name" value="ACP-like"/>
    <property type="match status" value="2"/>
</dbReference>
<dbReference type="CDD" id="cd08956">
    <property type="entry name" value="KR_3_FAS_SDR_x"/>
    <property type="match status" value="1"/>
</dbReference>
<dbReference type="NCBIfam" id="TIGR01746">
    <property type="entry name" value="Thioester-redct"/>
    <property type="match status" value="1"/>
</dbReference>
<feature type="domain" description="Carrier" evidence="8">
    <location>
        <begin position="523"/>
        <end position="598"/>
    </location>
</feature>
<comment type="similarity">
    <text evidence="6">Belongs to the NRP synthetase family.</text>
</comment>
<dbReference type="CDD" id="cd00833">
    <property type="entry name" value="PKS"/>
    <property type="match status" value="1"/>
</dbReference>
<dbReference type="Pfam" id="PF00698">
    <property type="entry name" value="Acyl_transf_1"/>
    <property type="match status" value="1"/>
</dbReference>
<evidence type="ECO:0000256" key="4">
    <source>
        <dbReference type="ARBA" id="ARBA00022679"/>
    </source>
</evidence>
<dbReference type="InterPro" id="IPR014043">
    <property type="entry name" value="Acyl_transferase_dom"/>
</dbReference>
<dbReference type="SUPFAM" id="SSF56801">
    <property type="entry name" value="Acetyl-CoA synthetase-like"/>
    <property type="match status" value="1"/>
</dbReference>
<feature type="region of interest" description="Disordered" evidence="7">
    <location>
        <begin position="598"/>
        <end position="635"/>
    </location>
</feature>
<dbReference type="InterPro" id="IPR010071">
    <property type="entry name" value="AA_adenyl_dom"/>
</dbReference>
<dbReference type="Pfam" id="PF07993">
    <property type="entry name" value="NAD_binding_4"/>
    <property type="match status" value="1"/>
</dbReference>
<dbReference type="GeneID" id="54490314"/>
<dbReference type="Pfam" id="PF13193">
    <property type="entry name" value="AMP-binding_C"/>
    <property type="match status" value="1"/>
</dbReference>
<dbReference type="InterPro" id="IPR020806">
    <property type="entry name" value="PKS_PP-bd"/>
</dbReference>
<dbReference type="Gene3D" id="3.40.50.720">
    <property type="entry name" value="NAD(P)-binding Rossmann-like Domain"/>
    <property type="match status" value="2"/>
</dbReference>
<dbReference type="InterPro" id="IPR001227">
    <property type="entry name" value="Ac_transferase_dom_sf"/>
</dbReference>
<dbReference type="InterPro" id="IPR032821">
    <property type="entry name" value="PKS_assoc"/>
</dbReference>
<evidence type="ECO:0000256" key="2">
    <source>
        <dbReference type="ARBA" id="ARBA00022553"/>
    </source>
</evidence>
<dbReference type="InterPro" id="IPR036291">
    <property type="entry name" value="NAD(P)-bd_dom_sf"/>
</dbReference>
<evidence type="ECO:0000256" key="7">
    <source>
        <dbReference type="SAM" id="MobiDB-lite"/>
    </source>
</evidence>
<dbReference type="CDD" id="cd05235">
    <property type="entry name" value="SDR_e1"/>
    <property type="match status" value="1"/>
</dbReference>
<dbReference type="GO" id="GO:0044550">
    <property type="term" value="P:secondary metabolite biosynthetic process"/>
    <property type="evidence" value="ECO:0007669"/>
    <property type="project" value="UniProtKB-ARBA"/>
</dbReference>
<gene>
    <name evidence="10" type="ORF">EJ05DRAFT_535580</name>
</gene>
<dbReference type="Gene3D" id="3.30.70.3290">
    <property type="match status" value="1"/>
</dbReference>
<dbReference type="InterPro" id="IPR057326">
    <property type="entry name" value="KR_dom"/>
</dbReference>
<dbReference type="InterPro" id="IPR014031">
    <property type="entry name" value="Ketoacyl_synth_C"/>
</dbReference>
<sequence>MSFTSAAHHDFNNLTDDSTKLGHCLPHLLEHVAETYLTNTAVICGSRELTYGELNRSANVLAAVLRNRGIGRGDLVGIALDRSLDLVVVLIAVLKSGAAYLPIDPSFPTERIRHILEDAEPKIVVVGDATRDISQTWGYARLDLDEIRESNEKLDDKPFDADAGLSAEDLAYVIYTSGSTGKPKGVEISHGALSNLLLSMKEEPGCDDTDRLLAITTISFDIAALELFVPLLSGGTTVLAMTHETRLPESIMALIQRHSITMMQATPATWQMLLDFGWKGDPRLSKILCGGEKLSTRLARRMLPCAEVVWNLYGPTEATVWASAWKVSPDEDVVIGRPVSNYKLYVLDAELAVVPAGTDGELYIGGAGLARGYRNKSELTRTKFIHNPFHEGLMYRSGDLARYDDQFRITVVGRADGQVKIRGHRIELGDIEATLSEHPMISDVVVVSKDERLIAYYIANSSGRNQTSKLDSMLRSWLTERLPVYSVPAFFVVLDAFPMTLNNKVDRNSLPDPAHALQPVFTREITSVESSVRLIWSKVLGHDQIGPSDNFFEVGGNSVLVVQVQKELEKHFARRISSALMFEHFTLEALSTYLETTTAADSSPTKSNNLQDLEKPCRTNNIHTRKPSQRHPDGDEEAIAVVGMSCRLPGNVSTPQQYWDILESGADVISEVPRDRWDADAIYSEDPDAKGKSYCRRGGFLSSVDHFDASFFGISPREATMMDPAQRIMLETSWESFERAGYTIESLRGSQTGVYIGTCNISAHTTAPPGERLDGYNVTGTSSGTMSGRISYSLGLEGPSMTIDTACASSLVTTHLACNALRAGECDVALSGGITLLLNPGMHIEFSRLQGISRDGRCRAFAKDSGGTGWAEGCTCVVLKRLRDVKPGETVHALIKGSAVNHAGRSAAGLTVPSGSAQQSLIRTALASSQLATDDIDYIETHGTGTKLGDPIEGGSLAAVFGGRRQPEGLGVQSKSLPLYIGSTSVKSQIGHTQAAAGLAGLLKVVLALKNGRIPRTLHATEPSLEIDWQSANMELIQQPKSWPEQTGRPRRAGVSAFGIGGTNAHVIVEECPSTREPQSDVVSATDFPFLLSAHSENTLIEQAAKLARHLESTSDFDSARLSYSLATTRTHFQRRIAILAKDKPTLIKELRSVSNSAVSTTTSQRPCVAMLFAGQGSQYLGMGRNLYQVYPVYRNAMDQVLSHFTSLDEGKSLREVMEAVPGSDDSLLIDRTSFAQPALFALEVALWELWKSWGVQTKLAIGHSVGELSAAYCAGVWNLADACRLVAARGRLMQAVPTRGSMVSLEASVTEVSTAIVEAGVDGLVSIAGHNTPTQTVASGDSDAIKTLITYLSTYDRTVKIKLLPVSHAFHSHHIDSILGDYQAVLDTMRFSSPTIPIVSTLTGKLAQPGQLESPSYWVAQARRAVCFVEGMQTLSQEGANIFIEMGPQSTLTGMGAACLSSDDSLAWLPSLAKSGRSVIQHTVTQLHVRRVSIYWHEYFGSFGRFQPVELPTYAFQRDYFIPLRNQGREFSKQDNNANDRRQQQRTKHDTMVTDRFAFEVSWQQRNQEPITPQIGLGGKGCSWGLLCGPCMDGEQPIMPLKLALSLMGIQLLPVANICEAQTLQIDGLLCFWNSGTNLPKAQVPDHVQKLTSAGLLQLQDAVRLQFQPWIVWVTQNAIGAGAEDDGVSGLAASPLWGLMRTARNEHPELRMRLIDLDVNPHDFTNSIGSTLNSMLNCNAEPECAMRQGRILVPRLQRIDKSSINLQPDHEITLQDGAVLITGGLGVLGRHVARYLVQVHHIRHLILTSRRGMEANNACATIEELTGLGAQVAVVACEMGDPESVKLLLASFNDADCPLRGVIHAAGAQDNGVFTALTPQRCTTTFAPKVSGAWYLHELTQAMHLDFFVMFSSISGIMGMEGHANYAAANTFLDALAHLRRGKGQPASSIAFGPWTGDGMASKIIDSTRVRLIQSGLNMLAPEDGLELLAQAISKRRTLTVAAALDLDRLQSYHEDRGNIPGLLRSLLQQGEKKTVDQSRTFSQTIAQAARQERPHITLSIVQETVASALGFTLPSQVDMEATLQDIGIDSLTAVLIRNRLAKLTGLSLPARFVFQHPNLRALSNFLLSELEEENSSASSLDNSTPNTTPSSSQLWLDVEPMKRGCLDATFTFGSKVSTPPETVFLTGATGFVGAFILHELLELGVEVHCLVRADDEAQGLQRLLSTLSNYSLWNDKHSSLLHPIIGDMALPLFGLTEDKFAELADSVDSICHSSAYCNWMADIGEYFGPNIVSAHEVLRLAAHGRGKAVHMISTMSTIPKYLGYDIREDDPEFGYATSKYTAERLMVAGRWRGAKVSIYRLPFVSASTATGHFRLDQKDFLHNLISGCLEMSMFPEIDADLSSIIPVDYVSRTVASIMMRDTHRIGQDFNFTNGSALSFNQFFTFIIGNSPGIEIVPFSTWRSHALREAASNTSSLIARIVPLLEDVTDDKGASAMVSGHPVIEPILGVNDFPVPMVTEESASRYAKQIRSSRKHFCAY</sequence>
<dbReference type="PROSITE" id="PS50075">
    <property type="entry name" value="CARRIER"/>
    <property type="match status" value="2"/>
</dbReference>
<protein>
    <submittedName>
        <fullName evidence="10">Nonribosomal peptide synthetase 7</fullName>
    </submittedName>
</protein>
<dbReference type="SUPFAM" id="SSF55048">
    <property type="entry name" value="Probable ACP-binding domain of malonyl-CoA ACP transacylase"/>
    <property type="match status" value="1"/>
</dbReference>
<name>A0A6A6WJ17_9PEZI</name>
<evidence type="ECO:0000259" key="8">
    <source>
        <dbReference type="PROSITE" id="PS50075"/>
    </source>
</evidence>
<dbReference type="InterPro" id="IPR050091">
    <property type="entry name" value="PKS_NRPS_Biosynth_Enz"/>
</dbReference>
<organism evidence="10 11">
    <name type="scientific">Pseudovirgaria hyperparasitica</name>
    <dbReference type="NCBI Taxonomy" id="470096"/>
    <lineage>
        <taxon>Eukaryota</taxon>
        <taxon>Fungi</taxon>
        <taxon>Dikarya</taxon>
        <taxon>Ascomycota</taxon>
        <taxon>Pezizomycotina</taxon>
        <taxon>Dothideomycetes</taxon>
        <taxon>Dothideomycetes incertae sedis</taxon>
        <taxon>Acrospermales</taxon>
        <taxon>Acrospermaceae</taxon>
        <taxon>Pseudovirgaria</taxon>
    </lineage>
</organism>
<dbReference type="PANTHER" id="PTHR43775:SF51">
    <property type="entry name" value="INACTIVE PHENOLPHTHIOCEROL SYNTHESIS POLYKETIDE SYNTHASE TYPE I PKS1-RELATED"/>
    <property type="match status" value="1"/>
</dbReference>
<dbReference type="InterPro" id="IPR020841">
    <property type="entry name" value="PKS_Beta-ketoAc_synthase_dom"/>
</dbReference>
<dbReference type="InterPro" id="IPR014030">
    <property type="entry name" value="Ketoacyl_synth_N"/>
</dbReference>
<dbReference type="InterPro" id="IPR025110">
    <property type="entry name" value="AMP-bd_C"/>
</dbReference>
<keyword evidence="1" id="KW-0596">Phosphopantetheine</keyword>
<feature type="domain" description="Ketosynthase family 3 (KS3)" evidence="9">
    <location>
        <begin position="636"/>
        <end position="1071"/>
    </location>
</feature>
<dbReference type="GO" id="GO:0004312">
    <property type="term" value="F:fatty acid synthase activity"/>
    <property type="evidence" value="ECO:0007669"/>
    <property type="project" value="TreeGrafter"/>
</dbReference>
<dbReference type="Pfam" id="PF00550">
    <property type="entry name" value="PP-binding"/>
    <property type="match status" value="2"/>
</dbReference>
<dbReference type="Pfam" id="PF08659">
    <property type="entry name" value="KR"/>
    <property type="match status" value="1"/>
</dbReference>
<keyword evidence="4" id="KW-0808">Transferase</keyword>
<dbReference type="Pfam" id="PF00109">
    <property type="entry name" value="ketoacyl-synt"/>
    <property type="match status" value="1"/>
</dbReference>
<keyword evidence="11" id="KW-1185">Reference proteome</keyword>
<dbReference type="SMART" id="SM00827">
    <property type="entry name" value="PKS_AT"/>
    <property type="match status" value="1"/>
</dbReference>
<dbReference type="SMART" id="SM01294">
    <property type="entry name" value="PKS_PP_betabranch"/>
    <property type="match status" value="1"/>
</dbReference>
<dbReference type="NCBIfam" id="TIGR01733">
    <property type="entry name" value="AA-adenyl-dom"/>
    <property type="match status" value="1"/>
</dbReference>
<dbReference type="InterPro" id="IPR016036">
    <property type="entry name" value="Malonyl_transacylase_ACP-bd"/>
</dbReference>
<dbReference type="Proteomes" id="UP000799437">
    <property type="component" value="Unassembled WGS sequence"/>
</dbReference>
<feature type="compositionally biased region" description="Polar residues" evidence="7">
    <location>
        <begin position="598"/>
        <end position="611"/>
    </location>
</feature>
<dbReference type="GO" id="GO:0031177">
    <property type="term" value="F:phosphopantetheine binding"/>
    <property type="evidence" value="ECO:0007669"/>
    <property type="project" value="InterPro"/>
</dbReference>
<dbReference type="FunFam" id="3.40.47.10:FF:000019">
    <property type="entry name" value="Polyketide synthase type I"/>
    <property type="match status" value="1"/>
</dbReference>
<evidence type="ECO:0000259" key="9">
    <source>
        <dbReference type="PROSITE" id="PS52004"/>
    </source>
</evidence>
<dbReference type="SMART" id="SM00822">
    <property type="entry name" value="PKS_KR"/>
    <property type="match status" value="1"/>
</dbReference>
<dbReference type="SUPFAM" id="SSF51735">
    <property type="entry name" value="NAD(P)-binding Rossmann-fold domains"/>
    <property type="match status" value="3"/>
</dbReference>
<evidence type="ECO:0000313" key="10">
    <source>
        <dbReference type="EMBL" id="KAF2762359.1"/>
    </source>
</evidence>
<dbReference type="InterPro" id="IPR000873">
    <property type="entry name" value="AMP-dep_synth/lig_dom"/>
</dbReference>
<reference evidence="10" key="1">
    <citation type="journal article" date="2020" name="Stud. Mycol.">
        <title>101 Dothideomycetes genomes: a test case for predicting lifestyles and emergence of pathogens.</title>
        <authorList>
            <person name="Haridas S."/>
            <person name="Albert R."/>
            <person name="Binder M."/>
            <person name="Bloem J."/>
            <person name="Labutti K."/>
            <person name="Salamov A."/>
            <person name="Andreopoulos B."/>
            <person name="Baker S."/>
            <person name="Barry K."/>
            <person name="Bills G."/>
            <person name="Bluhm B."/>
            <person name="Cannon C."/>
            <person name="Castanera R."/>
            <person name="Culley D."/>
            <person name="Daum C."/>
            <person name="Ezra D."/>
            <person name="Gonzalez J."/>
            <person name="Henrissat B."/>
            <person name="Kuo A."/>
            <person name="Liang C."/>
            <person name="Lipzen A."/>
            <person name="Lutzoni F."/>
            <person name="Magnuson J."/>
            <person name="Mondo S."/>
            <person name="Nolan M."/>
            <person name="Ohm R."/>
            <person name="Pangilinan J."/>
            <person name="Park H.-J."/>
            <person name="Ramirez L."/>
            <person name="Alfaro M."/>
            <person name="Sun H."/>
            <person name="Tritt A."/>
            <person name="Yoshinaga Y."/>
            <person name="Zwiers L.-H."/>
            <person name="Turgeon B."/>
            <person name="Goodwin S."/>
            <person name="Spatafora J."/>
            <person name="Crous P."/>
            <person name="Grigoriev I."/>
        </authorList>
    </citation>
    <scope>NUCLEOTIDE SEQUENCE</scope>
    <source>
        <strain evidence="10">CBS 121739</strain>
    </source>
</reference>
<dbReference type="Gene3D" id="2.30.38.10">
    <property type="entry name" value="Luciferase, Domain 3"/>
    <property type="match status" value="1"/>
</dbReference>
<dbReference type="InterPro" id="IPR036736">
    <property type="entry name" value="ACP-like_sf"/>
</dbReference>
<dbReference type="FunFam" id="3.40.50.980:FF:000001">
    <property type="entry name" value="Non-ribosomal peptide synthetase"/>
    <property type="match status" value="1"/>
</dbReference>
<dbReference type="SMART" id="SM00823">
    <property type="entry name" value="PKS_PP"/>
    <property type="match status" value="2"/>
</dbReference>
<dbReference type="GO" id="GO:0016874">
    <property type="term" value="F:ligase activity"/>
    <property type="evidence" value="ECO:0007669"/>
    <property type="project" value="UniProtKB-KW"/>
</dbReference>
<dbReference type="Pfam" id="PF02801">
    <property type="entry name" value="Ketoacyl-synt_C"/>
    <property type="match status" value="1"/>
</dbReference>
<evidence type="ECO:0000313" key="11">
    <source>
        <dbReference type="Proteomes" id="UP000799437"/>
    </source>
</evidence>
<dbReference type="InterPro" id="IPR016035">
    <property type="entry name" value="Acyl_Trfase/lysoPLipase"/>
</dbReference>
<dbReference type="Pfam" id="PF00501">
    <property type="entry name" value="AMP-binding"/>
    <property type="match status" value="1"/>
</dbReference>
<dbReference type="GO" id="GO:0006633">
    <property type="term" value="P:fatty acid biosynthetic process"/>
    <property type="evidence" value="ECO:0007669"/>
    <property type="project" value="TreeGrafter"/>
</dbReference>
<dbReference type="InterPro" id="IPR013120">
    <property type="entry name" value="FAR_NAD-bd"/>
</dbReference>
<dbReference type="Gene3D" id="3.30.300.30">
    <property type="match status" value="1"/>
</dbReference>
<dbReference type="InterPro" id="IPR010080">
    <property type="entry name" value="Thioester_reductase-like_dom"/>
</dbReference>
<dbReference type="Gene3D" id="3.40.47.10">
    <property type="match status" value="1"/>
</dbReference>
<proteinExistence type="inferred from homology"/>
<dbReference type="FunFam" id="3.40.50.12780:FF:000012">
    <property type="entry name" value="Non-ribosomal peptide synthetase"/>
    <property type="match status" value="1"/>
</dbReference>
<dbReference type="InterPro" id="IPR009081">
    <property type="entry name" value="PP-bd_ACP"/>
</dbReference>
<dbReference type="PROSITE" id="PS52004">
    <property type="entry name" value="KS3_2"/>
    <property type="match status" value="1"/>
</dbReference>
<dbReference type="InterPro" id="IPR020845">
    <property type="entry name" value="AMP-binding_CS"/>
</dbReference>
<dbReference type="InterPro" id="IPR006162">
    <property type="entry name" value="Ppantetheine_attach_site"/>
</dbReference>
<dbReference type="SUPFAM" id="SSF52151">
    <property type="entry name" value="FabD/lysophospholipase-like"/>
    <property type="match status" value="1"/>
</dbReference>
<dbReference type="SUPFAM" id="SSF53901">
    <property type="entry name" value="Thiolase-like"/>
    <property type="match status" value="1"/>
</dbReference>
<keyword evidence="3" id="KW-0436">Ligase</keyword>
<feature type="domain" description="Carrier" evidence="8">
    <location>
        <begin position="2057"/>
        <end position="2132"/>
    </location>
</feature>
<evidence type="ECO:0000256" key="1">
    <source>
        <dbReference type="ARBA" id="ARBA00022450"/>
    </source>
</evidence>
<dbReference type="Gene3D" id="3.40.366.10">
    <property type="entry name" value="Malonyl-Coenzyme A Acyl Carrier Protein, domain 2"/>
    <property type="match status" value="1"/>
</dbReference>
<dbReference type="Pfam" id="PF16197">
    <property type="entry name" value="KAsynt_C_assoc"/>
    <property type="match status" value="1"/>
</dbReference>
<keyword evidence="2" id="KW-0597">Phosphoprotein</keyword>
<evidence type="ECO:0000256" key="3">
    <source>
        <dbReference type="ARBA" id="ARBA00022598"/>
    </source>
</evidence>
<dbReference type="InterPro" id="IPR016039">
    <property type="entry name" value="Thiolase-like"/>
</dbReference>
<dbReference type="PANTHER" id="PTHR43775">
    <property type="entry name" value="FATTY ACID SYNTHASE"/>
    <property type="match status" value="1"/>
</dbReference>
<dbReference type="InterPro" id="IPR045851">
    <property type="entry name" value="AMP-bd_C_sf"/>
</dbReference>
<dbReference type="SMART" id="SM00825">
    <property type="entry name" value="PKS_KS"/>
    <property type="match status" value="1"/>
</dbReference>
<dbReference type="PROSITE" id="PS00012">
    <property type="entry name" value="PHOSPHOPANTETHEINE"/>
    <property type="match status" value="1"/>
</dbReference>
<keyword evidence="5" id="KW-0511">Multifunctional enzyme</keyword>
<dbReference type="RefSeq" id="XP_033604810.1">
    <property type="nucleotide sequence ID" value="XM_033749260.1"/>
</dbReference>
<dbReference type="InterPro" id="IPR013968">
    <property type="entry name" value="PKS_KR"/>
</dbReference>
<dbReference type="SUPFAM" id="SSF47336">
    <property type="entry name" value="ACP-like"/>
    <property type="match status" value="2"/>
</dbReference>
<dbReference type="PROSITE" id="PS00455">
    <property type="entry name" value="AMP_BINDING"/>
    <property type="match status" value="1"/>
</dbReference>
<dbReference type="EMBL" id="ML996566">
    <property type="protein sequence ID" value="KAF2762359.1"/>
    <property type="molecule type" value="Genomic_DNA"/>
</dbReference>
<dbReference type="Gene3D" id="3.40.50.980">
    <property type="match status" value="2"/>
</dbReference>
<dbReference type="OrthoDB" id="5334845at2759"/>